<dbReference type="Gene3D" id="4.10.240.10">
    <property type="entry name" value="Zn(2)-C6 fungal-type DNA-binding domain"/>
    <property type="match status" value="1"/>
</dbReference>
<dbReference type="GO" id="GO:0000981">
    <property type="term" value="F:DNA-binding transcription factor activity, RNA polymerase II-specific"/>
    <property type="evidence" value="ECO:0007669"/>
    <property type="project" value="InterPro"/>
</dbReference>
<dbReference type="GO" id="GO:0008270">
    <property type="term" value="F:zinc ion binding"/>
    <property type="evidence" value="ECO:0007669"/>
    <property type="project" value="InterPro"/>
</dbReference>
<proteinExistence type="predicted"/>
<reference evidence="4 5" key="1">
    <citation type="journal article" date="2019" name="Genome Biol. Evol.">
        <title>Genomic Plasticity Mediated by Transposable Elements in the Plant Pathogenic Fungus Colletotrichum higginsianum.</title>
        <authorList>
            <person name="Tsushima A."/>
            <person name="Gan P."/>
            <person name="Kumakura N."/>
            <person name="Narusaka M."/>
            <person name="Takano Y."/>
            <person name="Narusaka Y."/>
            <person name="Shirasu K."/>
        </authorList>
    </citation>
    <scope>NUCLEOTIDE SEQUENCE [LARGE SCALE GENOMIC DNA]</scope>
    <source>
        <strain evidence="4 5">MAFF305635-RFP</strain>
    </source>
</reference>
<keyword evidence="1" id="KW-0539">Nucleus</keyword>
<gene>
    <name evidence="4" type="ORF">CH35J_000494</name>
</gene>
<dbReference type="GO" id="GO:0045944">
    <property type="term" value="P:positive regulation of transcription by RNA polymerase II"/>
    <property type="evidence" value="ECO:0007669"/>
    <property type="project" value="TreeGrafter"/>
</dbReference>
<dbReference type="PROSITE" id="PS50048">
    <property type="entry name" value="ZN2_CY6_FUNGAL_2"/>
    <property type="match status" value="1"/>
</dbReference>
<dbReference type="AlphaFoldDB" id="A0A4V4NE12"/>
<dbReference type="PROSITE" id="PS00463">
    <property type="entry name" value="ZN2_CY6_FUNGAL_1"/>
    <property type="match status" value="1"/>
</dbReference>
<dbReference type="Pfam" id="PF00172">
    <property type="entry name" value="Zn_clus"/>
    <property type="match status" value="1"/>
</dbReference>
<evidence type="ECO:0000259" key="3">
    <source>
        <dbReference type="PROSITE" id="PS50048"/>
    </source>
</evidence>
<dbReference type="InterPro" id="IPR001138">
    <property type="entry name" value="Zn2Cys6_DnaBD"/>
</dbReference>
<protein>
    <recommendedName>
        <fullName evidence="3">Zn(2)-C6 fungal-type domain-containing protein</fullName>
    </recommendedName>
</protein>
<feature type="region of interest" description="Disordered" evidence="2">
    <location>
        <begin position="242"/>
        <end position="268"/>
    </location>
</feature>
<name>A0A4V4NE12_9PEZI</name>
<organism evidence="4 5">
    <name type="scientific">Colletotrichum higginsianum</name>
    <dbReference type="NCBI Taxonomy" id="80884"/>
    <lineage>
        <taxon>Eukaryota</taxon>
        <taxon>Fungi</taxon>
        <taxon>Dikarya</taxon>
        <taxon>Ascomycota</taxon>
        <taxon>Pezizomycotina</taxon>
        <taxon>Sordariomycetes</taxon>
        <taxon>Hypocreomycetidae</taxon>
        <taxon>Glomerellales</taxon>
        <taxon>Glomerellaceae</taxon>
        <taxon>Colletotrichum</taxon>
        <taxon>Colletotrichum destructivum species complex</taxon>
    </lineage>
</organism>
<dbReference type="InterPro" id="IPR036864">
    <property type="entry name" value="Zn2-C6_fun-type_DNA-bd_sf"/>
</dbReference>
<evidence type="ECO:0000313" key="4">
    <source>
        <dbReference type="EMBL" id="TID06792.1"/>
    </source>
</evidence>
<sequence length="781" mass="85864">MTPPSRPKKTDIVRKRTGCQRCRSKKRKCDETRPECLACVQRGIPCSGYQSRIRFKDISDRTAEMCKRVEAARWSALRDEDAARLRLAKGSARDRTPTRDRQNEDHRGEDHADENENARRILGCDFDGAADHTSPVAMLDRENASLRQIFEQQQQQQQQQQPLSFLGDEANDDAGYAARLSPSLPLGVFPFSRPPFEASNRFDFLSAVPETSRRMIPSLAPDTRDPLALWNACASEADAPSWEDMLDFPDPSSRAQTPPLGGGEEDTTTLSTVVRQRGAGMTEDSLLGTFERDVAPRIALQLLPFTDLFRASTGLRAAALALTTSYLRLCRTSDPEPTSTGTRPGPAATGVHCHYYYFAVADLAHQVEMCPGPDAAADALVCAAILLVYRDIAVGSHRDVCGHLRQLEALSAAVDDLASRCHPALLRAWRLFSFDMRLCSLVTRKSVAGPPPPPPPPQQMCAPWDSRLTIRDIFSSLWRLHGRAVIEASFSEPGGGGGGGGGGPAAARRQSASRRAVQWLCSVFGRRCDLRQWEQRDYHDETLSDDAIATQCRVFESRLDAWHRATARNDLPVPCLGAGAEGVVAWGGGGFGAVVPYDIPDRGAAIDYSLYLISRMTCLHLQSRYQARRDPKHASALDSDVLARVALGILLKAGPAWPTAALGEPNVLTLLYMTALVSEGAAVATAVLEGVLPRFGRDGGDMPAVERDEMLYMERLMEVVVRERHRGRSVRFAIDSYDEDHRRDATCSARQRRIAVFGDFGGRGHFRDVVYMGANACTDVT</sequence>
<evidence type="ECO:0000313" key="5">
    <source>
        <dbReference type="Proteomes" id="UP000305883"/>
    </source>
</evidence>
<feature type="region of interest" description="Disordered" evidence="2">
    <location>
        <begin position="88"/>
        <end position="116"/>
    </location>
</feature>
<dbReference type="PANTHER" id="PTHR37534:SF7">
    <property type="entry name" value="TRANSCRIPTIONAL ACTIVATOR PROTEIN UGA3"/>
    <property type="match status" value="1"/>
</dbReference>
<evidence type="ECO:0000256" key="2">
    <source>
        <dbReference type="SAM" id="MobiDB-lite"/>
    </source>
</evidence>
<evidence type="ECO:0000256" key="1">
    <source>
        <dbReference type="ARBA" id="ARBA00023242"/>
    </source>
</evidence>
<dbReference type="SUPFAM" id="SSF57701">
    <property type="entry name" value="Zn2/Cys6 DNA-binding domain"/>
    <property type="match status" value="1"/>
</dbReference>
<dbReference type="GO" id="GO:0000976">
    <property type="term" value="F:transcription cis-regulatory region binding"/>
    <property type="evidence" value="ECO:0007669"/>
    <property type="project" value="TreeGrafter"/>
</dbReference>
<dbReference type="GO" id="GO:0005634">
    <property type="term" value="C:nucleus"/>
    <property type="evidence" value="ECO:0007669"/>
    <property type="project" value="TreeGrafter"/>
</dbReference>
<dbReference type="SMART" id="SM00066">
    <property type="entry name" value="GAL4"/>
    <property type="match status" value="1"/>
</dbReference>
<dbReference type="OrthoDB" id="39175at2759"/>
<dbReference type="CDD" id="cd00067">
    <property type="entry name" value="GAL4"/>
    <property type="match status" value="1"/>
</dbReference>
<dbReference type="Proteomes" id="UP000305883">
    <property type="component" value="Unassembled WGS sequence"/>
</dbReference>
<dbReference type="PANTHER" id="PTHR37534">
    <property type="entry name" value="TRANSCRIPTIONAL ACTIVATOR PROTEIN UGA3"/>
    <property type="match status" value="1"/>
</dbReference>
<feature type="domain" description="Zn(2)-C6 fungal-type" evidence="3">
    <location>
        <begin position="18"/>
        <end position="47"/>
    </location>
</feature>
<feature type="compositionally biased region" description="Basic and acidic residues" evidence="2">
    <location>
        <begin position="91"/>
        <end position="116"/>
    </location>
</feature>
<accession>A0A4V4NE12</accession>
<comment type="caution">
    <text evidence="4">The sequence shown here is derived from an EMBL/GenBank/DDBJ whole genome shotgun (WGS) entry which is preliminary data.</text>
</comment>
<dbReference type="EMBL" id="MWPZ01000001">
    <property type="protein sequence ID" value="TID06792.1"/>
    <property type="molecule type" value="Genomic_DNA"/>
</dbReference>